<evidence type="ECO:0000256" key="1">
    <source>
        <dbReference type="SAM" id="MobiDB-lite"/>
    </source>
</evidence>
<dbReference type="RefSeq" id="WP_406695800.1">
    <property type="nucleotide sequence ID" value="NZ_CP155447.1"/>
</dbReference>
<sequence length="111" mass="12255">MSADLAQPALSPLDLDMPLGNDPIPGATPPLENLVEAYWASDLMQATFLADKLSEEGMPAVADTHDMHDALGSLRDAPRVWVRAIDLPRAKAWLEAYDHQFKTEHGEPDRH</sequence>
<name>A0AAU7CD46_9BACT</name>
<dbReference type="EMBL" id="CP155447">
    <property type="protein sequence ID" value="XBH03060.1"/>
    <property type="molecule type" value="Genomic_DNA"/>
</dbReference>
<feature type="region of interest" description="Disordered" evidence="1">
    <location>
        <begin position="1"/>
        <end position="24"/>
    </location>
</feature>
<accession>A0AAU7CD46</accession>
<proteinExistence type="predicted"/>
<organism evidence="2">
    <name type="scientific">Singulisphaera sp. Ch08</name>
    <dbReference type="NCBI Taxonomy" id="3120278"/>
    <lineage>
        <taxon>Bacteria</taxon>
        <taxon>Pseudomonadati</taxon>
        <taxon>Planctomycetota</taxon>
        <taxon>Planctomycetia</taxon>
        <taxon>Isosphaerales</taxon>
        <taxon>Isosphaeraceae</taxon>
        <taxon>Singulisphaera</taxon>
    </lineage>
</organism>
<reference evidence="2" key="1">
    <citation type="submission" date="2024-05" db="EMBL/GenBank/DDBJ databases">
        <title>Planctomycetes of the genus Singulisphaera possess chitinolytic capabilities.</title>
        <authorList>
            <person name="Ivanova A."/>
        </authorList>
    </citation>
    <scope>NUCLEOTIDE SEQUENCE</scope>
    <source>
        <strain evidence="2">Ch08T</strain>
    </source>
</reference>
<protein>
    <recommendedName>
        <fullName evidence="3">DUF2007 domain-containing protein</fullName>
    </recommendedName>
</protein>
<dbReference type="AlphaFoldDB" id="A0AAU7CD46"/>
<evidence type="ECO:0000313" key="2">
    <source>
        <dbReference type="EMBL" id="XBH03060.1"/>
    </source>
</evidence>
<gene>
    <name evidence="2" type="ORF">V5E97_32850</name>
</gene>
<evidence type="ECO:0008006" key="3">
    <source>
        <dbReference type="Google" id="ProtNLM"/>
    </source>
</evidence>